<dbReference type="GO" id="GO:0009098">
    <property type="term" value="P:L-leucine biosynthetic process"/>
    <property type="evidence" value="ECO:0007669"/>
    <property type="project" value="UniProtKB-UniRule"/>
</dbReference>
<organism evidence="5 6">
    <name type="scientific">Candidatus Terraquivivens tikiterensis</name>
    <dbReference type="NCBI Taxonomy" id="1980982"/>
    <lineage>
        <taxon>Archaea</taxon>
        <taxon>Nitrososphaerota</taxon>
        <taxon>Candidatus Wolframiiraptoraceae</taxon>
        <taxon>Candidatus Terraquivivens</taxon>
    </lineage>
</organism>
<evidence type="ECO:0000256" key="1">
    <source>
        <dbReference type="ARBA" id="ARBA00009869"/>
    </source>
</evidence>
<dbReference type="Proteomes" id="UP000244066">
    <property type="component" value="Unassembled WGS sequence"/>
</dbReference>
<dbReference type="CDD" id="cd01577">
    <property type="entry name" value="IPMI_Swivel"/>
    <property type="match status" value="1"/>
</dbReference>
<feature type="domain" description="Aconitase A/isopropylmalate dehydratase small subunit swivel" evidence="4">
    <location>
        <begin position="36"/>
        <end position="105"/>
    </location>
</feature>
<evidence type="ECO:0000256" key="3">
    <source>
        <dbReference type="HAMAP-Rule" id="MF_01032"/>
    </source>
</evidence>
<accession>A0A2R7YAS1</accession>
<keyword evidence="3" id="KW-0028">Amino-acid biosynthesis</keyword>
<dbReference type="GO" id="GO:0003861">
    <property type="term" value="F:3-isopropylmalate dehydratase activity"/>
    <property type="evidence" value="ECO:0007669"/>
    <property type="project" value="UniProtKB-UniRule"/>
</dbReference>
<sequence>MRGRVHKYGDNVDTDSIIPGRFLKEMDPKRLAEHAMEGIDPNFVMKVKQGDFIVAGKNFGCGSSREHAPIALKYAGIRAVLAKSFARIFYRNAVDGGFLIPIEIDDNIYERLSDGDEIEVDVSEGTIRNITKGEVYKMRPIPELVMKIIRAGGIFMFKQE</sequence>
<dbReference type="PANTHER" id="PTHR43345:SF2">
    <property type="entry name" value="3-ISOPROPYLMALATE DEHYDRATASE SMALL SUBUNIT 1"/>
    <property type="match status" value="1"/>
</dbReference>
<protein>
    <recommendedName>
        <fullName evidence="3">3-isopropylmalate dehydratase small subunit</fullName>
        <ecNumber evidence="3">4.2.1.33</ecNumber>
    </recommendedName>
    <alternativeName>
        <fullName evidence="3">Alpha-IPM isomerase</fullName>
        <shortName evidence="3">IPMI</shortName>
    </alternativeName>
    <alternativeName>
        <fullName evidence="3">Isopropylmalate isomerase</fullName>
    </alternativeName>
</protein>
<dbReference type="HAMAP" id="MF_01032">
    <property type="entry name" value="LeuD_type2"/>
    <property type="match status" value="1"/>
</dbReference>
<evidence type="ECO:0000313" key="5">
    <source>
        <dbReference type="EMBL" id="PUA34429.1"/>
    </source>
</evidence>
<comment type="subunit">
    <text evidence="3">Heterodimer of LeuC and LeuD.</text>
</comment>
<dbReference type="Pfam" id="PF00694">
    <property type="entry name" value="Aconitase_C"/>
    <property type="match status" value="1"/>
</dbReference>
<dbReference type="InterPro" id="IPR050075">
    <property type="entry name" value="LeuD"/>
</dbReference>
<keyword evidence="2 3" id="KW-0456">Lyase</keyword>
<dbReference type="UniPathway" id="UPA00048">
    <property type="reaction ID" value="UER00071"/>
</dbReference>
<keyword evidence="3" id="KW-0432">Leucine biosynthesis</keyword>
<dbReference type="InterPro" id="IPR033940">
    <property type="entry name" value="IPMI_Swivel"/>
</dbReference>
<reference evidence="5 6" key="1">
    <citation type="submission" date="2017-04" db="EMBL/GenBank/DDBJ databases">
        <title>Draft Aigarchaeota genome from a New Zealand hot spring.</title>
        <authorList>
            <person name="Reysenbach A.-L."/>
            <person name="Donaho J.A."/>
            <person name="Gerhart J."/>
            <person name="Kelley J.F."/>
            <person name="Kouba K."/>
            <person name="Podar M."/>
            <person name="Stott M."/>
        </authorList>
    </citation>
    <scope>NUCLEOTIDE SEQUENCE [LARGE SCALE GENOMIC DNA]</scope>
    <source>
        <strain evidence="5">NZ13_MG1</strain>
    </source>
</reference>
<evidence type="ECO:0000313" key="6">
    <source>
        <dbReference type="Proteomes" id="UP000244066"/>
    </source>
</evidence>
<keyword evidence="3" id="KW-0100">Branched-chain amino acid biosynthesis</keyword>
<dbReference type="AlphaFoldDB" id="A0A2R7YAS1"/>
<dbReference type="InterPro" id="IPR015928">
    <property type="entry name" value="Aconitase/3IPM_dehydase_swvl"/>
</dbReference>
<comment type="pathway">
    <text evidence="3">Amino-acid biosynthesis; L-leucine biosynthesis; L-leucine from 3-methyl-2-oxobutanoate: step 2/4.</text>
</comment>
<evidence type="ECO:0000256" key="2">
    <source>
        <dbReference type="ARBA" id="ARBA00023239"/>
    </source>
</evidence>
<dbReference type="SUPFAM" id="SSF52016">
    <property type="entry name" value="LeuD/IlvD-like"/>
    <property type="match status" value="1"/>
</dbReference>
<comment type="caution">
    <text evidence="5">The sequence shown here is derived from an EMBL/GenBank/DDBJ whole genome shotgun (WGS) entry which is preliminary data.</text>
</comment>
<dbReference type="NCBIfam" id="TIGR02087">
    <property type="entry name" value="LEUD_arch"/>
    <property type="match status" value="1"/>
</dbReference>
<dbReference type="InterPro" id="IPR011827">
    <property type="entry name" value="LeuD_type2/HacB/DmdB"/>
</dbReference>
<dbReference type="FunFam" id="3.20.19.10:FF:000007">
    <property type="entry name" value="Isopropylmalate/citramalate isomerase small subunit"/>
    <property type="match status" value="1"/>
</dbReference>
<gene>
    <name evidence="3 5" type="primary">leuD</name>
    <name evidence="5" type="ORF">B9J98_00455</name>
</gene>
<dbReference type="EMBL" id="NDWU01000001">
    <property type="protein sequence ID" value="PUA34429.1"/>
    <property type="molecule type" value="Genomic_DNA"/>
</dbReference>
<dbReference type="Gene3D" id="3.20.19.10">
    <property type="entry name" value="Aconitase, domain 4"/>
    <property type="match status" value="1"/>
</dbReference>
<dbReference type="InterPro" id="IPR000573">
    <property type="entry name" value="AconitaseA/IPMdHydase_ssu_swvl"/>
</dbReference>
<comment type="catalytic activity">
    <reaction evidence="3">
        <text>(2R,3S)-3-isopropylmalate = (2S)-2-isopropylmalate</text>
        <dbReference type="Rhea" id="RHEA:32287"/>
        <dbReference type="ChEBI" id="CHEBI:1178"/>
        <dbReference type="ChEBI" id="CHEBI:35121"/>
        <dbReference type="EC" id="4.2.1.33"/>
    </reaction>
</comment>
<dbReference type="PANTHER" id="PTHR43345">
    <property type="entry name" value="3-ISOPROPYLMALATE DEHYDRATASE SMALL SUBUNIT 2-RELATED-RELATED"/>
    <property type="match status" value="1"/>
</dbReference>
<dbReference type="EC" id="4.2.1.33" evidence="3"/>
<comment type="function">
    <text evidence="3">Catalyzes the isomerization between 2-isopropylmalate and 3-isopropylmalate, via the formation of 2-isopropylmaleate.</text>
</comment>
<name>A0A2R7YAS1_9ARCH</name>
<comment type="similarity">
    <text evidence="1 3">Belongs to the LeuD family. LeuD type 2 subfamily.</text>
</comment>
<evidence type="ECO:0000259" key="4">
    <source>
        <dbReference type="Pfam" id="PF00694"/>
    </source>
</evidence>
<proteinExistence type="inferred from homology"/>